<evidence type="ECO:0000313" key="2">
    <source>
        <dbReference type="EMBL" id="MFD2237352.1"/>
    </source>
</evidence>
<evidence type="ECO:0000313" key="3">
    <source>
        <dbReference type="Proteomes" id="UP001597371"/>
    </source>
</evidence>
<feature type="chain" id="PRO_5046126341" evidence="1">
    <location>
        <begin position="22"/>
        <end position="171"/>
    </location>
</feature>
<accession>A0ABW5CL74</accession>
<dbReference type="Pfam" id="PF10722">
    <property type="entry name" value="YbjN"/>
    <property type="match status" value="1"/>
</dbReference>
<keyword evidence="1" id="KW-0732">Signal</keyword>
<sequence>MFVPAAILAASLLAATASSQAQERIDGTDPQAIADLVRGYGSARLDVAGDNTPMIRGRIEGTSFVIYFYDCDDLDANCNTVSFAAGWEVSGLTVEQVNAWNRDKRFGRAYLDTEGEPVLEMDVNLKGSVSAENFEDTVDWWRVVMADFTSNVVKAAPGTPEPEEPSGEMRL</sequence>
<dbReference type="CDD" id="cd17511">
    <property type="entry name" value="YbjN_AmyR-like"/>
    <property type="match status" value="1"/>
</dbReference>
<keyword evidence="3" id="KW-1185">Reference proteome</keyword>
<name>A0ABW5CL74_9HYPH</name>
<proteinExistence type="predicted"/>
<gene>
    <name evidence="2" type="ORF">ACFSKQ_07720</name>
</gene>
<dbReference type="EMBL" id="JBHUIJ010000008">
    <property type="protein sequence ID" value="MFD2237352.1"/>
    <property type="molecule type" value="Genomic_DNA"/>
</dbReference>
<dbReference type="InterPro" id="IPR019660">
    <property type="entry name" value="Put_sensory_transdc_reg_YbjN"/>
</dbReference>
<feature type="signal peptide" evidence="1">
    <location>
        <begin position="1"/>
        <end position="21"/>
    </location>
</feature>
<dbReference type="Proteomes" id="UP001597371">
    <property type="component" value="Unassembled WGS sequence"/>
</dbReference>
<reference evidence="3" key="1">
    <citation type="journal article" date="2019" name="Int. J. Syst. Evol. Microbiol.">
        <title>The Global Catalogue of Microorganisms (GCM) 10K type strain sequencing project: providing services to taxonomists for standard genome sequencing and annotation.</title>
        <authorList>
            <consortium name="The Broad Institute Genomics Platform"/>
            <consortium name="The Broad Institute Genome Sequencing Center for Infectious Disease"/>
            <person name="Wu L."/>
            <person name="Ma J."/>
        </authorList>
    </citation>
    <scope>NUCLEOTIDE SEQUENCE [LARGE SCALE GENOMIC DNA]</scope>
    <source>
        <strain evidence="3">ZS-35-S2</strain>
    </source>
</reference>
<evidence type="ECO:0000256" key="1">
    <source>
        <dbReference type="SAM" id="SignalP"/>
    </source>
</evidence>
<comment type="caution">
    <text evidence="2">The sequence shown here is derived from an EMBL/GenBank/DDBJ whole genome shotgun (WGS) entry which is preliminary data.</text>
</comment>
<protein>
    <submittedName>
        <fullName evidence="2">YbjN domain-containing protein</fullName>
    </submittedName>
</protein>
<dbReference type="RefSeq" id="WP_209736962.1">
    <property type="nucleotide sequence ID" value="NZ_CP072611.1"/>
</dbReference>
<organism evidence="2 3">
    <name type="scientific">Aureimonas populi</name>
    <dbReference type="NCBI Taxonomy" id="1701758"/>
    <lineage>
        <taxon>Bacteria</taxon>
        <taxon>Pseudomonadati</taxon>
        <taxon>Pseudomonadota</taxon>
        <taxon>Alphaproteobacteria</taxon>
        <taxon>Hyphomicrobiales</taxon>
        <taxon>Aurantimonadaceae</taxon>
        <taxon>Aureimonas</taxon>
    </lineage>
</organism>